<evidence type="ECO:0000313" key="2">
    <source>
        <dbReference type="EMBL" id="QKO01783.1"/>
    </source>
</evidence>
<gene>
    <name evidence="1" type="primary">ORF43</name>
    <name evidence="2" type="synonym">ORF39</name>
    <name evidence="1" type="ORF">FV3_ORF43</name>
</gene>
<dbReference type="EMBL" id="MT578298">
    <property type="protein sequence ID" value="QKO01783.1"/>
    <property type="molecule type" value="Genomic_DNA"/>
</dbReference>
<organismHost>
    <name type="scientific">Oophaga pumilio</name>
    <name type="common">strawberry poison frog</name>
    <dbReference type="NCBI Taxonomy" id="51950"/>
</organismHost>
<evidence type="ECO:0000313" key="1">
    <source>
        <dbReference type="EMBL" id="API65243.1"/>
    </source>
</evidence>
<organismHost>
    <name type="scientific">Lithobates pipiens</name>
    <name type="common">Northern leopard frog</name>
    <name type="synonym">Rana pipiens</name>
    <dbReference type="NCBI Taxonomy" id="8404"/>
</organismHost>
<dbReference type="Proteomes" id="UP000509651">
    <property type="component" value="Segment"/>
</dbReference>
<organismHost>
    <name type="scientific">Dryophytes versicolor</name>
    <name type="common">chameleon treefrog</name>
    <dbReference type="NCBI Taxonomy" id="30343"/>
</organismHost>
<organismHost>
    <name type="scientific">Lithobates sylvaticus</name>
    <name type="common">Wood frog</name>
    <name type="synonym">Rana sylvatica</name>
    <dbReference type="NCBI Taxonomy" id="45438"/>
</organismHost>
<dbReference type="EMBL" id="KX397570">
    <property type="protein sequence ID" value="API65243.1"/>
    <property type="molecule type" value="Genomic_DNA"/>
</dbReference>
<evidence type="ECO:0000313" key="3">
    <source>
        <dbReference type="Proteomes" id="UP000509651"/>
    </source>
</evidence>
<dbReference type="Proteomes" id="UP000319751">
    <property type="component" value="Genome"/>
</dbReference>
<name>A0A2U7M3Q4_FRG3V</name>
<proteinExistence type="predicted"/>
<organismHost>
    <name type="scientific">Notophthalmus viridescens</name>
    <name type="common">Eastern newt</name>
    <name type="synonym">Triturus viridescens</name>
    <dbReference type="NCBI Taxonomy" id="8316"/>
</organismHost>
<reference evidence="1" key="1">
    <citation type="submission" date="2016-06" db="EMBL/GenBank/DDBJ databases">
        <title>Isolation of common midwife toad virus and a recombinant frog virus 3 strain from North American bullfrogs (Lithobates catesbeianus).</title>
        <authorList>
            <person name="Claytor S.C."/>
            <person name="Subramaniam K."/>
            <person name="Chinchar V.G."/>
            <person name="Gray M.J."/>
            <person name="Miller D.L."/>
            <person name="Salemi M."/>
            <person name="Wisely S.M."/>
            <person name="Waltzek T.B."/>
        </authorList>
    </citation>
    <scope>NUCLEOTIDE SEQUENCE [LARGE SCALE GENOMIC DNA]</scope>
    <source>
        <strain evidence="1">RC15021</strain>
    </source>
</reference>
<accession>A0A2U7M3Q4</accession>
<protein>
    <submittedName>
        <fullName evidence="1">Uncharacterized protein</fullName>
    </submittedName>
</protein>
<reference evidence="2 3" key="2">
    <citation type="submission" date="2020-06" db="EMBL/GenBank/DDBJ databases">
        <title>Genome sequence of a frog virus 3 strain detected in cultured American Bullfrogs (Lithobates catesbeianus) in South America.</title>
        <authorList>
            <person name="Ferreira C.M."/>
            <person name="Subramaniam K."/>
            <person name="de Sousa R.L.M."/>
            <person name="Tavares L.S."/>
            <person name="Correa T.C."/>
            <person name="Waltzek T.B."/>
        </authorList>
    </citation>
    <scope>NUCLEOTIDE SEQUENCE [LARGE SCALE GENOMIC DNA]</scope>
    <source>
        <strain evidence="2 3">Rana-Bra-17</strain>
    </source>
</reference>
<sequence>MFRIFILRYLTPPSCPRSSERISSERTQTPTFILTSVAIPKIS</sequence>
<organism evidence="1">
    <name type="scientific">Frog virus 3</name>
    <name type="common">FV-3</name>
    <dbReference type="NCBI Taxonomy" id="10493"/>
    <lineage>
        <taxon>Viruses</taxon>
        <taxon>Varidnaviria</taxon>
        <taxon>Bamfordvirae</taxon>
        <taxon>Nucleocytoviricota</taxon>
        <taxon>Megaviricetes</taxon>
        <taxon>Pimascovirales</taxon>
        <taxon>Pimascovirales incertae sedis</taxon>
        <taxon>Iridoviridae</taxon>
        <taxon>Alphairidovirinae</taxon>
        <taxon>Ranavirus</taxon>
        <taxon>Ranavirus rana1</taxon>
    </lineage>
</organism>